<feature type="compositionally biased region" description="Polar residues" evidence="1">
    <location>
        <begin position="370"/>
        <end position="416"/>
    </location>
</feature>
<protein>
    <submittedName>
        <fullName evidence="2">Uncharacterized protein</fullName>
    </submittedName>
</protein>
<organism evidence="2 3">
    <name type="scientific">Bdellovibrio bacteriovorus</name>
    <dbReference type="NCBI Taxonomy" id="959"/>
    <lineage>
        <taxon>Bacteria</taxon>
        <taxon>Pseudomonadati</taxon>
        <taxon>Bdellovibrionota</taxon>
        <taxon>Bdellovibrionia</taxon>
        <taxon>Bdellovibrionales</taxon>
        <taxon>Pseudobdellovibrionaceae</taxon>
        <taxon>Bdellovibrio</taxon>
    </lineage>
</organism>
<name>A0A150WCQ0_BDEBC</name>
<feature type="compositionally biased region" description="Polar residues" evidence="1">
    <location>
        <begin position="224"/>
        <end position="234"/>
    </location>
</feature>
<feature type="compositionally biased region" description="Low complexity" evidence="1">
    <location>
        <begin position="417"/>
        <end position="440"/>
    </location>
</feature>
<feature type="compositionally biased region" description="Polar residues" evidence="1">
    <location>
        <begin position="441"/>
        <end position="450"/>
    </location>
</feature>
<feature type="region of interest" description="Disordered" evidence="1">
    <location>
        <begin position="370"/>
        <end position="472"/>
    </location>
</feature>
<dbReference type="Proteomes" id="UP000075391">
    <property type="component" value="Unassembled WGS sequence"/>
</dbReference>
<comment type="caution">
    <text evidence="2">The sequence shown here is derived from an EMBL/GenBank/DDBJ whole genome shotgun (WGS) entry which is preliminary data.</text>
</comment>
<feature type="region of interest" description="Disordered" evidence="1">
    <location>
        <begin position="223"/>
        <end position="293"/>
    </location>
</feature>
<feature type="compositionally biased region" description="Low complexity" evidence="1">
    <location>
        <begin position="451"/>
        <end position="468"/>
    </location>
</feature>
<feature type="compositionally biased region" description="Low complexity" evidence="1">
    <location>
        <begin position="330"/>
        <end position="345"/>
    </location>
</feature>
<dbReference type="EMBL" id="LUKF01000019">
    <property type="protein sequence ID" value="KYG60756.1"/>
    <property type="molecule type" value="Genomic_DNA"/>
</dbReference>
<feature type="compositionally biased region" description="Polar residues" evidence="1">
    <location>
        <begin position="244"/>
        <end position="261"/>
    </location>
</feature>
<accession>A0A150WCQ0</accession>
<evidence type="ECO:0000313" key="3">
    <source>
        <dbReference type="Proteomes" id="UP000075391"/>
    </source>
</evidence>
<proteinExistence type="predicted"/>
<gene>
    <name evidence="2" type="ORF">AZI85_12255</name>
</gene>
<feature type="region of interest" description="Disordered" evidence="1">
    <location>
        <begin position="313"/>
        <end position="347"/>
    </location>
</feature>
<dbReference type="AlphaFoldDB" id="A0A150WCQ0"/>
<sequence>MGFTDKDLCTENVKSAQEELKKFSENINEAVAFEAAGKMIDASCSSLMDRKSLKLLKNNLAKVLLDGNPYDKCFNSAEFKKAFQKTKNNEVFLELLKSRDALQRKKLVSSPPESLIRCENEKESKSVAKTNEKGQITLFVPESKSLEIQPVHLQHEFLHRIGVVEDKDVNNILNSCKKGAIQNGVPKFVGALLPNSTTAFSQVNAKESANVKTDKVETVKRPVATSTAKESNVPTAKAAARSVASENTANVPKSLVDSQTGSPPPAQLAQVISNPPPQTEAGAQQAYETSTSQSGGVFRAANNLMGSMNTPAEASTRLAKQGSDSEIGETTSSSLKKSSVTSSSVPATAALRSRNTIGSDERIVESITLDGSGSTVVTPTPVQQRNQQVSSTNPTNTRQTVSNESKQQQRMPSSELGSAPSVSSGGSTGGASSASLGNSSPNISGTQQIPSRASNKSSGGSANNQNSASKEEVITFISRSEYASAKRKLKDPDFSKQLEAQSISIYDLYGNTYGAKKGEVIFLDQGDKFVRQK</sequence>
<evidence type="ECO:0000256" key="1">
    <source>
        <dbReference type="SAM" id="MobiDB-lite"/>
    </source>
</evidence>
<reference evidence="2 3" key="1">
    <citation type="submission" date="2016-03" db="EMBL/GenBank/DDBJ databases">
        <authorList>
            <person name="Ploux O."/>
        </authorList>
    </citation>
    <scope>NUCLEOTIDE SEQUENCE [LARGE SCALE GENOMIC DNA]</scope>
    <source>
        <strain evidence="2 3">BER2</strain>
    </source>
</reference>
<evidence type="ECO:0000313" key="2">
    <source>
        <dbReference type="EMBL" id="KYG60756.1"/>
    </source>
</evidence>